<comment type="caution">
    <text evidence="4">The sequence shown here is derived from an EMBL/GenBank/DDBJ whole genome shotgun (WGS) entry which is preliminary data.</text>
</comment>
<dbReference type="InterPro" id="IPR020845">
    <property type="entry name" value="AMP-binding_CS"/>
</dbReference>
<dbReference type="OrthoDB" id="429813at2759"/>
<organism evidence="4 5">
    <name type="scientific">Dendryphion nanum</name>
    <dbReference type="NCBI Taxonomy" id="256645"/>
    <lineage>
        <taxon>Eukaryota</taxon>
        <taxon>Fungi</taxon>
        <taxon>Dikarya</taxon>
        <taxon>Ascomycota</taxon>
        <taxon>Pezizomycotina</taxon>
        <taxon>Dothideomycetes</taxon>
        <taxon>Pleosporomycetidae</taxon>
        <taxon>Pleosporales</taxon>
        <taxon>Torulaceae</taxon>
        <taxon>Dendryphion</taxon>
    </lineage>
</organism>
<feature type="domain" description="AMP-dependent synthetase/ligase" evidence="3">
    <location>
        <begin position="28"/>
        <end position="343"/>
    </location>
</feature>
<protein>
    <recommendedName>
        <fullName evidence="3">AMP-dependent synthetase/ligase domain-containing protein</fullName>
    </recommendedName>
</protein>
<evidence type="ECO:0000256" key="1">
    <source>
        <dbReference type="ARBA" id="ARBA00022450"/>
    </source>
</evidence>
<gene>
    <name evidence="4" type="ORF">B0J11DRAFT_147959</name>
</gene>
<keyword evidence="2" id="KW-0597">Phosphoprotein</keyword>
<dbReference type="PROSITE" id="PS00455">
    <property type="entry name" value="AMP_BINDING"/>
    <property type="match status" value="1"/>
</dbReference>
<dbReference type="SUPFAM" id="SSF56801">
    <property type="entry name" value="Acetyl-CoA synthetase-like"/>
    <property type="match status" value="1"/>
</dbReference>
<reference evidence="4" key="1">
    <citation type="journal article" date="2021" name="Nat. Commun.">
        <title>Genetic determinants of endophytism in the Arabidopsis root mycobiome.</title>
        <authorList>
            <person name="Mesny F."/>
            <person name="Miyauchi S."/>
            <person name="Thiergart T."/>
            <person name="Pickel B."/>
            <person name="Atanasova L."/>
            <person name="Karlsson M."/>
            <person name="Huettel B."/>
            <person name="Barry K.W."/>
            <person name="Haridas S."/>
            <person name="Chen C."/>
            <person name="Bauer D."/>
            <person name="Andreopoulos W."/>
            <person name="Pangilinan J."/>
            <person name="LaButti K."/>
            <person name="Riley R."/>
            <person name="Lipzen A."/>
            <person name="Clum A."/>
            <person name="Drula E."/>
            <person name="Henrissat B."/>
            <person name="Kohler A."/>
            <person name="Grigoriev I.V."/>
            <person name="Martin F.M."/>
            <person name="Hacquard S."/>
        </authorList>
    </citation>
    <scope>NUCLEOTIDE SEQUENCE</scope>
    <source>
        <strain evidence="4">MPI-CAGE-CH-0243</strain>
    </source>
</reference>
<dbReference type="InterPro" id="IPR051414">
    <property type="entry name" value="Adenylate-forming_Reductase"/>
</dbReference>
<evidence type="ECO:0000313" key="4">
    <source>
        <dbReference type="EMBL" id="KAH7134900.1"/>
    </source>
</evidence>
<dbReference type="AlphaFoldDB" id="A0A9P9IXT8"/>
<keyword evidence="5" id="KW-1185">Reference proteome</keyword>
<dbReference type="Gene3D" id="3.40.50.12780">
    <property type="entry name" value="N-terminal domain of ligase-like"/>
    <property type="match status" value="1"/>
</dbReference>
<evidence type="ECO:0000259" key="3">
    <source>
        <dbReference type="Pfam" id="PF00501"/>
    </source>
</evidence>
<dbReference type="InterPro" id="IPR000873">
    <property type="entry name" value="AMP-dep_synth/lig_dom"/>
</dbReference>
<accession>A0A9P9IXT8</accession>
<keyword evidence="1" id="KW-0596">Phosphopantetheine</keyword>
<dbReference type="Pfam" id="PF00501">
    <property type="entry name" value="AMP-binding"/>
    <property type="match status" value="1"/>
</dbReference>
<name>A0A9P9IXT8_9PLEO</name>
<evidence type="ECO:0000256" key="2">
    <source>
        <dbReference type="ARBA" id="ARBA00022553"/>
    </source>
</evidence>
<dbReference type="PANTHER" id="PTHR43439">
    <property type="entry name" value="PHENYLACETATE-COENZYME A LIGASE"/>
    <property type="match status" value="1"/>
</dbReference>
<dbReference type="PANTHER" id="PTHR43439:SF2">
    <property type="entry name" value="ENZYME, PUTATIVE (JCVI)-RELATED"/>
    <property type="match status" value="1"/>
</dbReference>
<dbReference type="Pfam" id="PF23562">
    <property type="entry name" value="AMP-binding_C_3"/>
    <property type="match status" value="1"/>
</dbReference>
<proteinExistence type="predicted"/>
<evidence type="ECO:0000313" key="5">
    <source>
        <dbReference type="Proteomes" id="UP000700596"/>
    </source>
</evidence>
<dbReference type="EMBL" id="JAGMWT010000002">
    <property type="protein sequence ID" value="KAH7134900.1"/>
    <property type="molecule type" value="Genomic_DNA"/>
</dbReference>
<sequence length="584" mass="65606">MAFWETVMTSSRSKGLPYGKRLVPVLVDQYAREEPDRVCFSFPRSSEIEDGFQDMTFETFANAINKTARFIHREIGRSAVFETVLYMGYPDVRHFIVLVALMKTGHKVRPHAIKTTEMFIMLTISQVLFSSHRNSVAGHADLIKRTDCTVLLHSAGFPVGGIVEKCRLETLCMPELDYLLDDSIKCEHYPYTWTFEEAKSHPCLVVHTSGSTGLPKPVVWTQESLALTDNQHTVPDLDGRPTIWATLNDQVERHFSAIPIFHGAGIACGIIRCLYNKNTVVLPPQGLVTAEIFDKVLDHGNIDDASCIPITLEEVATRPDILAKIKRLKKITYAGGSLTSQAGNIISKHAHLYSILGSIESNTLVQHVTDRSDWQYICLNPNYNGIEMRNLPTASSSTSPLHELIFVNDPAKSSFPGVFKVFPHLEEYSTSDLFSAHPDPSKPHHWKHESRTDDMIVFNSGCNFNPRIHEHLIASHPAVQACILIGTGRHCAAVIIELRNGHYTEDDGEKEKVLDEIWPMIQRANAVADTIGQLRRDYVIFASKERPFGITGKGTVQRGKAVKMYKKEIEEIYRRARDGSIEEV</sequence>
<dbReference type="Proteomes" id="UP000700596">
    <property type="component" value="Unassembled WGS sequence"/>
</dbReference>
<dbReference type="InterPro" id="IPR042099">
    <property type="entry name" value="ANL_N_sf"/>
</dbReference>